<feature type="compositionally biased region" description="Acidic residues" evidence="1">
    <location>
        <begin position="133"/>
        <end position="158"/>
    </location>
</feature>
<feature type="region of interest" description="Disordered" evidence="1">
    <location>
        <begin position="133"/>
        <end position="239"/>
    </location>
</feature>
<keyword evidence="3" id="KW-1185">Reference proteome</keyword>
<accession>A0A9D3Z645</accession>
<protein>
    <submittedName>
        <fullName evidence="2">Uncharacterized protein</fullName>
    </submittedName>
</protein>
<sequence>MKENLDTLLRLQSKLQIESKYVFMRPSGRKPYRGNDVLKEATEKAKVTHAPRITSTSLRKQLETLSQFLNLTESSQDILATFMGHDIRTHREYYRLSEGTLEVAKVSKILHQLNMGKITQTDAAQLHGNQTIIDEETTVSDEEASSDEDVEESDDQHDEENRGGVPLSSSKPAVSGFQPQYGYQGEGYDTDYNDDDMGDPDWIYNKRKHAPDSEDSDEDLKRQRKKNRNNSGKKKWTPQEQRVVMSEFEKYMHLNKCPGKSEREKLLKENPCLSRRSWRNIKDFVRNKTKTFIKHQEN</sequence>
<gene>
    <name evidence="2" type="ORF">DPMN_070407</name>
</gene>
<comment type="caution">
    <text evidence="2">The sequence shown here is derived from an EMBL/GenBank/DDBJ whole genome shotgun (WGS) entry which is preliminary data.</text>
</comment>
<dbReference type="AlphaFoldDB" id="A0A9D3Z645"/>
<name>A0A9D3Z645_DREPO</name>
<reference evidence="2" key="2">
    <citation type="submission" date="2020-11" db="EMBL/GenBank/DDBJ databases">
        <authorList>
            <person name="McCartney M.A."/>
            <person name="Auch B."/>
            <person name="Kono T."/>
            <person name="Mallez S."/>
            <person name="Becker A."/>
            <person name="Gohl D.M."/>
            <person name="Silverstein K.A.T."/>
            <person name="Koren S."/>
            <person name="Bechman K.B."/>
            <person name="Herman A."/>
            <person name="Abrahante J.E."/>
            <person name="Garbe J."/>
        </authorList>
    </citation>
    <scope>NUCLEOTIDE SEQUENCE</scope>
    <source>
        <strain evidence="2">Duluth1</strain>
        <tissue evidence="2">Whole animal</tissue>
    </source>
</reference>
<feature type="compositionally biased region" description="Basic residues" evidence="1">
    <location>
        <begin position="222"/>
        <end position="236"/>
    </location>
</feature>
<proteinExistence type="predicted"/>
<evidence type="ECO:0000313" key="3">
    <source>
        <dbReference type="Proteomes" id="UP000828390"/>
    </source>
</evidence>
<organism evidence="2 3">
    <name type="scientific">Dreissena polymorpha</name>
    <name type="common">Zebra mussel</name>
    <name type="synonym">Mytilus polymorpha</name>
    <dbReference type="NCBI Taxonomy" id="45954"/>
    <lineage>
        <taxon>Eukaryota</taxon>
        <taxon>Metazoa</taxon>
        <taxon>Spiralia</taxon>
        <taxon>Lophotrochozoa</taxon>
        <taxon>Mollusca</taxon>
        <taxon>Bivalvia</taxon>
        <taxon>Autobranchia</taxon>
        <taxon>Heteroconchia</taxon>
        <taxon>Euheterodonta</taxon>
        <taxon>Imparidentia</taxon>
        <taxon>Neoheterodontei</taxon>
        <taxon>Myida</taxon>
        <taxon>Dreissenoidea</taxon>
        <taxon>Dreissenidae</taxon>
        <taxon>Dreissena</taxon>
    </lineage>
</organism>
<dbReference type="PANTHER" id="PTHR33480">
    <property type="entry name" value="SET DOMAIN-CONTAINING PROTEIN-RELATED"/>
    <property type="match status" value="1"/>
</dbReference>
<feature type="compositionally biased region" description="Acidic residues" evidence="1">
    <location>
        <begin position="188"/>
        <end position="199"/>
    </location>
</feature>
<evidence type="ECO:0000313" key="2">
    <source>
        <dbReference type="EMBL" id="KAH3710909.1"/>
    </source>
</evidence>
<evidence type="ECO:0000256" key="1">
    <source>
        <dbReference type="SAM" id="MobiDB-lite"/>
    </source>
</evidence>
<dbReference type="PANTHER" id="PTHR33480:SF1">
    <property type="entry name" value="TYR RECOMBINASE DOMAIN-CONTAINING PROTEIN"/>
    <property type="match status" value="1"/>
</dbReference>
<dbReference type="Proteomes" id="UP000828390">
    <property type="component" value="Unassembled WGS sequence"/>
</dbReference>
<dbReference type="EMBL" id="JAIWYP010000014">
    <property type="protein sequence ID" value="KAH3710909.1"/>
    <property type="molecule type" value="Genomic_DNA"/>
</dbReference>
<reference evidence="2" key="1">
    <citation type="journal article" date="2019" name="bioRxiv">
        <title>The Genome of the Zebra Mussel, Dreissena polymorpha: A Resource for Invasive Species Research.</title>
        <authorList>
            <person name="McCartney M.A."/>
            <person name="Auch B."/>
            <person name="Kono T."/>
            <person name="Mallez S."/>
            <person name="Zhang Y."/>
            <person name="Obille A."/>
            <person name="Becker A."/>
            <person name="Abrahante J.E."/>
            <person name="Garbe J."/>
            <person name="Badalamenti J.P."/>
            <person name="Herman A."/>
            <person name="Mangelson H."/>
            <person name="Liachko I."/>
            <person name="Sullivan S."/>
            <person name="Sone E.D."/>
            <person name="Koren S."/>
            <person name="Silverstein K.A.T."/>
            <person name="Beckman K.B."/>
            <person name="Gohl D.M."/>
        </authorList>
    </citation>
    <scope>NUCLEOTIDE SEQUENCE</scope>
    <source>
        <strain evidence="2">Duluth1</strain>
        <tissue evidence="2">Whole animal</tissue>
    </source>
</reference>